<dbReference type="Proteomes" id="UP000245207">
    <property type="component" value="Unassembled WGS sequence"/>
</dbReference>
<name>A0A2U1KA53_ARTAN</name>
<keyword evidence="2" id="KW-1185">Reference proteome</keyword>
<reference evidence="1 2" key="1">
    <citation type="journal article" date="2018" name="Mol. Plant">
        <title>The genome of Artemisia annua provides insight into the evolution of Asteraceae family and artemisinin biosynthesis.</title>
        <authorList>
            <person name="Shen Q."/>
            <person name="Zhang L."/>
            <person name="Liao Z."/>
            <person name="Wang S."/>
            <person name="Yan T."/>
            <person name="Shi P."/>
            <person name="Liu M."/>
            <person name="Fu X."/>
            <person name="Pan Q."/>
            <person name="Wang Y."/>
            <person name="Lv Z."/>
            <person name="Lu X."/>
            <person name="Zhang F."/>
            <person name="Jiang W."/>
            <person name="Ma Y."/>
            <person name="Chen M."/>
            <person name="Hao X."/>
            <person name="Li L."/>
            <person name="Tang Y."/>
            <person name="Lv G."/>
            <person name="Zhou Y."/>
            <person name="Sun X."/>
            <person name="Brodelius P.E."/>
            <person name="Rose J.K.C."/>
            <person name="Tang K."/>
        </authorList>
    </citation>
    <scope>NUCLEOTIDE SEQUENCE [LARGE SCALE GENOMIC DNA]</scope>
    <source>
        <strain evidence="2">cv. Huhao1</strain>
        <tissue evidence="1">Leaf</tissue>
    </source>
</reference>
<gene>
    <name evidence="1" type="ORF">CTI12_AA624550</name>
</gene>
<organism evidence="1 2">
    <name type="scientific">Artemisia annua</name>
    <name type="common">Sweet wormwood</name>
    <dbReference type="NCBI Taxonomy" id="35608"/>
    <lineage>
        <taxon>Eukaryota</taxon>
        <taxon>Viridiplantae</taxon>
        <taxon>Streptophyta</taxon>
        <taxon>Embryophyta</taxon>
        <taxon>Tracheophyta</taxon>
        <taxon>Spermatophyta</taxon>
        <taxon>Magnoliopsida</taxon>
        <taxon>eudicotyledons</taxon>
        <taxon>Gunneridae</taxon>
        <taxon>Pentapetalae</taxon>
        <taxon>asterids</taxon>
        <taxon>campanulids</taxon>
        <taxon>Asterales</taxon>
        <taxon>Asteraceae</taxon>
        <taxon>Asteroideae</taxon>
        <taxon>Anthemideae</taxon>
        <taxon>Artemisiinae</taxon>
        <taxon>Artemisia</taxon>
    </lineage>
</organism>
<sequence>MEYLMALERKRKEHKSLIARYMAVGVTVSRRFQKTWSFKFKFQARPKKIWEPLKTRYVGVSVGMGQNCKLKSNSLGTFYEDKKLVKKLLASVFRIGMLQLLPQSEQFADLNTMSFQEQVGRLKAFEGRK</sequence>
<protein>
    <submittedName>
        <fullName evidence="1">Sulfonylurea receptor</fullName>
    </submittedName>
</protein>
<evidence type="ECO:0000313" key="2">
    <source>
        <dbReference type="Proteomes" id="UP000245207"/>
    </source>
</evidence>
<evidence type="ECO:0000313" key="1">
    <source>
        <dbReference type="EMBL" id="PWA29827.1"/>
    </source>
</evidence>
<dbReference type="AlphaFoldDB" id="A0A2U1KA53"/>
<accession>A0A2U1KA53</accession>
<proteinExistence type="predicted"/>
<keyword evidence="1" id="KW-0675">Receptor</keyword>
<comment type="caution">
    <text evidence="1">The sequence shown here is derived from an EMBL/GenBank/DDBJ whole genome shotgun (WGS) entry which is preliminary data.</text>
</comment>
<dbReference type="EMBL" id="PKPP01026692">
    <property type="protein sequence ID" value="PWA29827.1"/>
    <property type="molecule type" value="Genomic_DNA"/>
</dbReference>